<dbReference type="KEGG" id="agy:ATC03_06310"/>
<evidence type="ECO:0000256" key="11">
    <source>
        <dbReference type="ARBA" id="ARBA00023136"/>
    </source>
</evidence>
<dbReference type="OrthoDB" id="9786919at2"/>
<proteinExistence type="predicted"/>
<dbReference type="InterPro" id="IPR036097">
    <property type="entry name" value="HisK_dim/P_sf"/>
</dbReference>
<dbReference type="SMART" id="SM00387">
    <property type="entry name" value="HATPase_c"/>
    <property type="match status" value="1"/>
</dbReference>
<evidence type="ECO:0000256" key="6">
    <source>
        <dbReference type="ARBA" id="ARBA00022679"/>
    </source>
</evidence>
<evidence type="ECO:0000256" key="8">
    <source>
        <dbReference type="ARBA" id="ARBA00022777"/>
    </source>
</evidence>
<dbReference type="Gene3D" id="1.10.287.130">
    <property type="match status" value="1"/>
</dbReference>
<reference evidence="16 17" key="1">
    <citation type="journal article" date="2016" name="Int. J. Syst. Evol. Microbiol.">
        <title>Agromyces aureus sp. nov., isolated from the rhizosphere of Salix caprea L. grown in a heavy-metal-contaminated soil.</title>
        <authorList>
            <person name="Corretto E."/>
            <person name="Antonielli L."/>
            <person name="Sessitsch A."/>
            <person name="Compant S."/>
            <person name="Gorfer M."/>
            <person name="Kuffner M."/>
            <person name="Brader G."/>
        </authorList>
    </citation>
    <scope>NUCLEOTIDE SEQUENCE [LARGE SCALE GENOMIC DNA]</scope>
    <source>
        <strain evidence="16 17">AR33</strain>
    </source>
</reference>
<dbReference type="Pfam" id="PF00672">
    <property type="entry name" value="HAMP"/>
    <property type="match status" value="1"/>
</dbReference>
<reference evidence="17" key="2">
    <citation type="submission" date="2016-01" db="EMBL/GenBank/DDBJ databases">
        <title>Complete genome sequence of Agromyces aureus AR33T and comparison with related organisms.</title>
        <authorList>
            <person name="Corretto E."/>
            <person name="Antonielli L."/>
            <person name="Sessitsch A."/>
            <person name="Brader G."/>
        </authorList>
    </citation>
    <scope>NUCLEOTIDE SEQUENCE [LARGE SCALE GENOMIC DNA]</scope>
    <source>
        <strain evidence="17">AR33</strain>
    </source>
</reference>
<dbReference type="Proteomes" id="UP000078437">
    <property type="component" value="Chromosome"/>
</dbReference>
<evidence type="ECO:0000256" key="10">
    <source>
        <dbReference type="ARBA" id="ARBA00023012"/>
    </source>
</evidence>
<keyword evidence="11 13" id="KW-0472">Membrane</keyword>
<comment type="subcellular location">
    <subcellularLocation>
        <location evidence="3">Cell membrane</location>
    </subcellularLocation>
</comment>
<feature type="region of interest" description="Disordered" evidence="12">
    <location>
        <begin position="411"/>
        <end position="465"/>
    </location>
</feature>
<protein>
    <recommendedName>
        <fullName evidence="4">histidine kinase</fullName>
        <ecNumber evidence="4">2.7.13.3</ecNumber>
    </recommendedName>
</protein>
<comment type="cofactor">
    <cofactor evidence="2">
        <name>a divalent metal cation</name>
        <dbReference type="ChEBI" id="CHEBI:60240"/>
    </cofactor>
</comment>
<evidence type="ECO:0000256" key="13">
    <source>
        <dbReference type="SAM" id="Phobius"/>
    </source>
</evidence>
<keyword evidence="5" id="KW-0597">Phosphoprotein</keyword>
<evidence type="ECO:0000259" key="15">
    <source>
        <dbReference type="PROSITE" id="PS50885"/>
    </source>
</evidence>
<evidence type="ECO:0000256" key="12">
    <source>
        <dbReference type="SAM" id="MobiDB-lite"/>
    </source>
</evidence>
<gene>
    <name evidence="16" type="ORF">ATC03_06310</name>
</gene>
<evidence type="ECO:0000256" key="7">
    <source>
        <dbReference type="ARBA" id="ARBA00022692"/>
    </source>
</evidence>
<keyword evidence="10" id="KW-0902">Two-component regulatory system</keyword>
<keyword evidence="17" id="KW-1185">Reference proteome</keyword>
<dbReference type="EMBL" id="CP013979">
    <property type="protein sequence ID" value="ANJ26390.1"/>
    <property type="molecule type" value="Genomic_DNA"/>
</dbReference>
<dbReference type="SUPFAM" id="SSF47384">
    <property type="entry name" value="Homodimeric domain of signal transducing histidine kinase"/>
    <property type="match status" value="1"/>
</dbReference>
<dbReference type="InterPro" id="IPR005467">
    <property type="entry name" value="His_kinase_dom"/>
</dbReference>
<dbReference type="InterPro" id="IPR003660">
    <property type="entry name" value="HAMP_dom"/>
</dbReference>
<evidence type="ECO:0000313" key="16">
    <source>
        <dbReference type="EMBL" id="ANJ26390.1"/>
    </source>
</evidence>
<accession>A0A191WDP0</accession>
<evidence type="ECO:0000259" key="14">
    <source>
        <dbReference type="PROSITE" id="PS50109"/>
    </source>
</evidence>
<evidence type="ECO:0000256" key="4">
    <source>
        <dbReference type="ARBA" id="ARBA00012438"/>
    </source>
</evidence>
<dbReference type="RefSeq" id="WP_067874502.1">
    <property type="nucleotide sequence ID" value="NZ_CP013979.1"/>
</dbReference>
<dbReference type="SMART" id="SM00304">
    <property type="entry name" value="HAMP"/>
    <property type="match status" value="1"/>
</dbReference>
<dbReference type="InterPro" id="IPR003594">
    <property type="entry name" value="HATPase_dom"/>
</dbReference>
<dbReference type="InterPro" id="IPR003661">
    <property type="entry name" value="HisK_dim/P_dom"/>
</dbReference>
<dbReference type="GO" id="GO:0005886">
    <property type="term" value="C:plasma membrane"/>
    <property type="evidence" value="ECO:0007669"/>
    <property type="project" value="UniProtKB-SubCell"/>
</dbReference>
<comment type="catalytic activity">
    <reaction evidence="1">
        <text>ATP + protein L-histidine = ADP + protein N-phospho-L-histidine.</text>
        <dbReference type="EC" id="2.7.13.3"/>
    </reaction>
</comment>
<dbReference type="FunFam" id="3.30.565.10:FF:000006">
    <property type="entry name" value="Sensor histidine kinase WalK"/>
    <property type="match status" value="1"/>
</dbReference>
<organism evidence="16 17">
    <name type="scientific">Agromyces aureus</name>
    <dbReference type="NCBI Taxonomy" id="453304"/>
    <lineage>
        <taxon>Bacteria</taxon>
        <taxon>Bacillati</taxon>
        <taxon>Actinomycetota</taxon>
        <taxon>Actinomycetes</taxon>
        <taxon>Micrococcales</taxon>
        <taxon>Microbacteriaceae</taxon>
        <taxon>Agromyces</taxon>
    </lineage>
</organism>
<dbReference type="FunFam" id="1.10.287.130:FF:000001">
    <property type="entry name" value="Two-component sensor histidine kinase"/>
    <property type="match status" value="1"/>
</dbReference>
<feature type="transmembrane region" description="Helical" evidence="13">
    <location>
        <begin position="21"/>
        <end position="41"/>
    </location>
</feature>
<dbReference type="EC" id="2.7.13.3" evidence="4"/>
<feature type="domain" description="Histidine kinase" evidence="14">
    <location>
        <begin position="275"/>
        <end position="590"/>
    </location>
</feature>
<dbReference type="PANTHER" id="PTHR45436:SF5">
    <property type="entry name" value="SENSOR HISTIDINE KINASE TRCS"/>
    <property type="match status" value="1"/>
</dbReference>
<dbReference type="PRINTS" id="PR00344">
    <property type="entry name" value="BCTRLSENSOR"/>
</dbReference>
<name>A0A191WDP0_9MICO</name>
<keyword evidence="9 13" id="KW-1133">Transmembrane helix</keyword>
<keyword evidence="7 13" id="KW-0812">Transmembrane</keyword>
<sequence length="601" mass="63747">MHQTISERWNRISLRTKITGVTVLMLTLGLLVSGIGTAAMLRSYVEDQMSAKLGGIAGGSLDKYFTDDGTDSAPSNDSRSFSDNDQVFVAVYDAATGMRDGTNWDDRSIEDLPRIPETLTQAEVNAINSQSSGKYTVFELKDADGNKTFRAVTALMVADQHGVYSPIIIAISSKDTESLIAVYLTIFLGFGIGVVLVGALLTRMLVTTTFTPLREVEATAAAIADGDFSQRLGGATPNTEVGRLNRSLNTMLNRIDRAFRDRARTIDQMRRFVGDASHELRTPLVSVRGYAELYRMGALQTPEDVAQAMERIEKEAIRMGGLVEDLLALARLDEAKPLELAEVDLVPLARDAALDAMAAHPGRTITVTTPDDLVAADVAAAPPGSTPALGGSAPDRPATGAISFAGATLARLRNRRPRTTDPANSGGRRVVAVPPEDSPSKRPPGTSGAGPKGSGASTSRPPEAVRNGVQQAVVLAEENKIRQVITNLMGNAMRFTAEDSPVDIHVSADPATERAMIQIVDHGEGIPPQIREKIFQRFWRADTSRTRETGGSGLGLAIVSSIVAAHNGAVDVVETPGGGATFRVLLPLAGSAAAPQSVSSD</sequence>
<keyword evidence="6" id="KW-0808">Transferase</keyword>
<dbReference type="SMART" id="SM00388">
    <property type="entry name" value="HisKA"/>
    <property type="match status" value="1"/>
</dbReference>
<evidence type="ECO:0000256" key="5">
    <source>
        <dbReference type="ARBA" id="ARBA00022553"/>
    </source>
</evidence>
<evidence type="ECO:0000256" key="9">
    <source>
        <dbReference type="ARBA" id="ARBA00022989"/>
    </source>
</evidence>
<dbReference type="SUPFAM" id="SSF158472">
    <property type="entry name" value="HAMP domain-like"/>
    <property type="match status" value="1"/>
</dbReference>
<dbReference type="AlphaFoldDB" id="A0A191WDP0"/>
<dbReference type="InterPro" id="IPR004358">
    <property type="entry name" value="Sig_transdc_His_kin-like_C"/>
</dbReference>
<dbReference type="InterPro" id="IPR050428">
    <property type="entry name" value="TCS_sensor_his_kinase"/>
</dbReference>
<dbReference type="SUPFAM" id="SSF55874">
    <property type="entry name" value="ATPase domain of HSP90 chaperone/DNA topoisomerase II/histidine kinase"/>
    <property type="match status" value="1"/>
</dbReference>
<dbReference type="PROSITE" id="PS50885">
    <property type="entry name" value="HAMP"/>
    <property type="match status" value="1"/>
</dbReference>
<dbReference type="Gene3D" id="6.10.340.10">
    <property type="match status" value="1"/>
</dbReference>
<dbReference type="STRING" id="453304.ATC03_06310"/>
<dbReference type="Pfam" id="PF00512">
    <property type="entry name" value="HisKA"/>
    <property type="match status" value="1"/>
</dbReference>
<evidence type="ECO:0000256" key="2">
    <source>
        <dbReference type="ARBA" id="ARBA00001968"/>
    </source>
</evidence>
<dbReference type="CDD" id="cd06225">
    <property type="entry name" value="HAMP"/>
    <property type="match status" value="1"/>
</dbReference>
<evidence type="ECO:0000256" key="1">
    <source>
        <dbReference type="ARBA" id="ARBA00000085"/>
    </source>
</evidence>
<dbReference type="PROSITE" id="PS50109">
    <property type="entry name" value="HIS_KIN"/>
    <property type="match status" value="1"/>
</dbReference>
<dbReference type="PANTHER" id="PTHR45436">
    <property type="entry name" value="SENSOR HISTIDINE KINASE YKOH"/>
    <property type="match status" value="1"/>
</dbReference>
<dbReference type="CDD" id="cd00082">
    <property type="entry name" value="HisKA"/>
    <property type="match status" value="1"/>
</dbReference>
<dbReference type="Gene3D" id="3.30.565.10">
    <property type="entry name" value="Histidine kinase-like ATPase, C-terminal domain"/>
    <property type="match status" value="1"/>
</dbReference>
<feature type="transmembrane region" description="Helical" evidence="13">
    <location>
        <begin position="180"/>
        <end position="201"/>
    </location>
</feature>
<dbReference type="Pfam" id="PF02518">
    <property type="entry name" value="HATPase_c"/>
    <property type="match status" value="1"/>
</dbReference>
<dbReference type="GO" id="GO:0000155">
    <property type="term" value="F:phosphorelay sensor kinase activity"/>
    <property type="evidence" value="ECO:0007669"/>
    <property type="project" value="InterPro"/>
</dbReference>
<keyword evidence="8 16" id="KW-0418">Kinase</keyword>
<dbReference type="InterPro" id="IPR036890">
    <property type="entry name" value="HATPase_C_sf"/>
</dbReference>
<evidence type="ECO:0000313" key="17">
    <source>
        <dbReference type="Proteomes" id="UP000078437"/>
    </source>
</evidence>
<dbReference type="GO" id="GO:0005509">
    <property type="term" value="F:calcium ion binding"/>
    <property type="evidence" value="ECO:0007669"/>
    <property type="project" value="UniProtKB-ARBA"/>
</dbReference>
<evidence type="ECO:0000256" key="3">
    <source>
        <dbReference type="ARBA" id="ARBA00004236"/>
    </source>
</evidence>
<feature type="domain" description="HAMP" evidence="15">
    <location>
        <begin position="207"/>
        <end position="260"/>
    </location>
</feature>